<evidence type="ECO:0000256" key="11">
    <source>
        <dbReference type="PROSITE-ProRule" id="PRU00182"/>
    </source>
</evidence>
<dbReference type="RefSeq" id="WP_047874509.1">
    <property type="nucleotide sequence ID" value="NZ_BMYC01000010.1"/>
</dbReference>
<dbReference type="Pfam" id="PF00579">
    <property type="entry name" value="tRNA-synt_1b"/>
    <property type="match status" value="1"/>
</dbReference>
<dbReference type="NCBIfam" id="TIGR00234">
    <property type="entry name" value="tyrS"/>
    <property type="match status" value="1"/>
</dbReference>
<dbReference type="GO" id="GO:0006437">
    <property type="term" value="P:tyrosyl-tRNA aminoacylation"/>
    <property type="evidence" value="ECO:0007669"/>
    <property type="project" value="UniProtKB-UniRule"/>
</dbReference>
<dbReference type="InterPro" id="IPR024088">
    <property type="entry name" value="Tyr-tRNA-ligase_bac-type"/>
</dbReference>
<dbReference type="PRINTS" id="PR01040">
    <property type="entry name" value="TRNASYNTHTYR"/>
</dbReference>
<evidence type="ECO:0000256" key="9">
    <source>
        <dbReference type="ARBA" id="ARBA00048248"/>
    </source>
</evidence>
<dbReference type="GO" id="GO:0003723">
    <property type="term" value="F:RNA binding"/>
    <property type="evidence" value="ECO:0007669"/>
    <property type="project" value="UniProtKB-KW"/>
</dbReference>
<comment type="catalytic activity">
    <reaction evidence="9 10">
        <text>tRNA(Tyr) + L-tyrosine + ATP = L-tyrosyl-tRNA(Tyr) + AMP + diphosphate + H(+)</text>
        <dbReference type="Rhea" id="RHEA:10220"/>
        <dbReference type="Rhea" id="RHEA-COMP:9706"/>
        <dbReference type="Rhea" id="RHEA-COMP:9707"/>
        <dbReference type="ChEBI" id="CHEBI:15378"/>
        <dbReference type="ChEBI" id="CHEBI:30616"/>
        <dbReference type="ChEBI" id="CHEBI:33019"/>
        <dbReference type="ChEBI" id="CHEBI:58315"/>
        <dbReference type="ChEBI" id="CHEBI:78442"/>
        <dbReference type="ChEBI" id="CHEBI:78536"/>
        <dbReference type="ChEBI" id="CHEBI:456215"/>
        <dbReference type="EC" id="6.1.1.1"/>
    </reaction>
</comment>
<keyword evidence="3 10" id="KW-0436">Ligase</keyword>
<gene>
    <name evidence="10" type="primary">tyrS</name>
    <name evidence="12" type="ORF">ABT58_11315</name>
</gene>
<evidence type="ECO:0000256" key="8">
    <source>
        <dbReference type="ARBA" id="ARBA00023146"/>
    </source>
</evidence>
<evidence type="ECO:0000256" key="1">
    <source>
        <dbReference type="ARBA" id="ARBA00011738"/>
    </source>
</evidence>
<comment type="function">
    <text evidence="10">Catalyzes the attachment of tyrosine to tRNA(Tyr) in a two-step reaction: tyrosine is first activated by ATP to form Tyr-AMP and then transferred to the acceptor end of tRNA(Tyr).</text>
</comment>
<dbReference type="FunFam" id="3.40.50.620:FF:000061">
    <property type="entry name" value="Tyrosine--tRNA ligase"/>
    <property type="match status" value="1"/>
</dbReference>
<sequence>MASIEQALAEIKRGVDELIPEEELIAKLKENRPLRIKLGADPTAPDIHLGHTVIMNKLRTFQELGHEVTFLIGDFTAMVGDPTGKNTTRPPLTREQVLENAKTYTEQVFKILDPAKTTIAFNSTWLSELGAEGMIRLAANQTVARMLERDDFKKRYSEGRPIAIHEFMYPLLQGYDSVAMETDVELGGTDQKFNLLMGREMQKAHGQKPQAVLTMPLLVGLDGVKKMSKSAHNYIGISDAPNDMFGKIMSISDDLMWSYYELLSFRPLEEIDQFKADIAAGKNPRDVKILLAKEIIARFHTEADADAAEQEFINRFQKGAMPEEMPEFTFEAGIAITNLLKDAGLVNSTSDAMRMIRQGAVKQDGEKVEDTKLVPAAGTAVYQVGKRKFARVTIS</sequence>
<feature type="binding site" evidence="10">
    <location>
        <position position="229"/>
    </location>
    <ligand>
        <name>ATP</name>
        <dbReference type="ChEBI" id="CHEBI:30616"/>
    </ligand>
</feature>
<dbReference type="GO" id="GO:0004831">
    <property type="term" value="F:tyrosine-tRNA ligase activity"/>
    <property type="evidence" value="ECO:0007669"/>
    <property type="project" value="UniProtKB-UniRule"/>
</dbReference>
<dbReference type="Gene3D" id="1.10.240.10">
    <property type="entry name" value="Tyrosyl-Transfer RNA Synthetase"/>
    <property type="match status" value="1"/>
</dbReference>
<dbReference type="SUPFAM" id="SSF52374">
    <property type="entry name" value="Nucleotidylyl transferase"/>
    <property type="match status" value="1"/>
</dbReference>
<dbReference type="CDD" id="cd00805">
    <property type="entry name" value="TyrRS_core"/>
    <property type="match status" value="1"/>
</dbReference>
<comment type="similarity">
    <text evidence="10">Belongs to the class-I aminoacyl-tRNA synthetase family. TyrS type 2 subfamily.</text>
</comment>
<dbReference type="Gene3D" id="3.40.50.620">
    <property type="entry name" value="HUPs"/>
    <property type="match status" value="1"/>
</dbReference>
<dbReference type="GO" id="GO:0005524">
    <property type="term" value="F:ATP binding"/>
    <property type="evidence" value="ECO:0007669"/>
    <property type="project" value="UniProtKB-UniRule"/>
</dbReference>
<dbReference type="Gene3D" id="3.10.290.10">
    <property type="entry name" value="RNA-binding S4 domain"/>
    <property type="match status" value="1"/>
</dbReference>
<evidence type="ECO:0000256" key="6">
    <source>
        <dbReference type="ARBA" id="ARBA00022884"/>
    </source>
</evidence>
<protein>
    <recommendedName>
        <fullName evidence="10">Tyrosine--tRNA ligase</fullName>
        <ecNumber evidence="10">6.1.1.1</ecNumber>
    </recommendedName>
    <alternativeName>
        <fullName evidence="10">Tyrosyl-tRNA synthetase</fullName>
        <shortName evidence="10">TyrRS</shortName>
    </alternativeName>
</protein>
<feature type="short sequence motif" description="'KMSKS' region" evidence="10">
    <location>
        <begin position="226"/>
        <end position="230"/>
    </location>
</feature>
<feature type="short sequence motif" description="'HIGH' region" evidence="10">
    <location>
        <begin position="42"/>
        <end position="51"/>
    </location>
</feature>
<dbReference type="InterPro" id="IPR024108">
    <property type="entry name" value="Tyr-tRNA-ligase_bac_2"/>
</dbReference>
<dbReference type="InterPro" id="IPR001412">
    <property type="entry name" value="aa-tRNA-synth_I_CS"/>
</dbReference>
<dbReference type="GO" id="GO:0005829">
    <property type="term" value="C:cytosol"/>
    <property type="evidence" value="ECO:0007669"/>
    <property type="project" value="TreeGrafter"/>
</dbReference>
<evidence type="ECO:0000313" key="13">
    <source>
        <dbReference type="Proteomes" id="UP000036426"/>
    </source>
</evidence>
<keyword evidence="5 10" id="KW-0067">ATP-binding</keyword>
<evidence type="ECO:0000256" key="4">
    <source>
        <dbReference type="ARBA" id="ARBA00022741"/>
    </source>
</evidence>
<keyword evidence="2 10" id="KW-0963">Cytoplasm</keyword>
<keyword evidence="8 10" id="KW-0030">Aminoacyl-tRNA synthetase</keyword>
<dbReference type="AlphaFoldDB" id="A0A0J1GMH9"/>
<evidence type="ECO:0000313" key="12">
    <source>
        <dbReference type="EMBL" id="KLV00806.1"/>
    </source>
</evidence>
<dbReference type="OrthoDB" id="9804243at2"/>
<comment type="subcellular location">
    <subcellularLocation>
        <location evidence="10">Cytoplasm</location>
    </subcellularLocation>
</comment>
<evidence type="ECO:0000256" key="10">
    <source>
        <dbReference type="HAMAP-Rule" id="MF_02007"/>
    </source>
</evidence>
<dbReference type="EMBL" id="LDOV01000020">
    <property type="protein sequence ID" value="KLV00806.1"/>
    <property type="molecule type" value="Genomic_DNA"/>
</dbReference>
<dbReference type="InterPro" id="IPR002307">
    <property type="entry name" value="Tyr-tRNA-ligase"/>
</dbReference>
<keyword evidence="6 11" id="KW-0694">RNA-binding</keyword>
<dbReference type="PROSITE" id="PS00178">
    <property type="entry name" value="AA_TRNA_LIGASE_I"/>
    <property type="match status" value="1"/>
</dbReference>
<evidence type="ECO:0000256" key="2">
    <source>
        <dbReference type="ARBA" id="ARBA00022490"/>
    </source>
</evidence>
<dbReference type="InterPro" id="IPR036986">
    <property type="entry name" value="S4_RNA-bd_sf"/>
</dbReference>
<keyword evidence="4 10" id="KW-0547">Nucleotide-binding</keyword>
<dbReference type="HAMAP" id="MF_02007">
    <property type="entry name" value="Tyr_tRNA_synth_type2"/>
    <property type="match status" value="1"/>
</dbReference>
<dbReference type="FunFam" id="1.10.240.10:FF:000006">
    <property type="entry name" value="Tyrosine--tRNA ligase"/>
    <property type="match status" value="1"/>
</dbReference>
<dbReference type="EC" id="6.1.1.1" evidence="10"/>
<proteinExistence type="inferred from homology"/>
<dbReference type="Proteomes" id="UP000036426">
    <property type="component" value="Unassembled WGS sequence"/>
</dbReference>
<evidence type="ECO:0000256" key="3">
    <source>
        <dbReference type="ARBA" id="ARBA00022598"/>
    </source>
</evidence>
<keyword evidence="7 10" id="KW-0648">Protein biosynthesis</keyword>
<dbReference type="SUPFAM" id="SSF55174">
    <property type="entry name" value="Alpha-L RNA-binding motif"/>
    <property type="match status" value="1"/>
</dbReference>
<organism evidence="12 13">
    <name type="scientific">Photobacterium aphoticum</name>
    <dbReference type="NCBI Taxonomy" id="754436"/>
    <lineage>
        <taxon>Bacteria</taxon>
        <taxon>Pseudomonadati</taxon>
        <taxon>Pseudomonadota</taxon>
        <taxon>Gammaproteobacteria</taxon>
        <taxon>Vibrionales</taxon>
        <taxon>Vibrionaceae</taxon>
        <taxon>Photobacterium</taxon>
    </lineage>
</organism>
<dbReference type="InterPro" id="IPR002305">
    <property type="entry name" value="aa-tRNA-synth_Ic"/>
</dbReference>
<dbReference type="PATRIC" id="fig|754436.4.peg.2400"/>
<name>A0A0J1GMH9_9GAMM</name>
<dbReference type="PANTHER" id="PTHR11766">
    <property type="entry name" value="TYROSYL-TRNA SYNTHETASE"/>
    <property type="match status" value="1"/>
</dbReference>
<dbReference type="PROSITE" id="PS50889">
    <property type="entry name" value="S4"/>
    <property type="match status" value="1"/>
</dbReference>
<dbReference type="PANTHER" id="PTHR11766:SF1">
    <property type="entry name" value="TYROSINE--TRNA LIGASE"/>
    <property type="match status" value="1"/>
</dbReference>
<dbReference type="InterPro" id="IPR014729">
    <property type="entry name" value="Rossmann-like_a/b/a_fold"/>
</dbReference>
<keyword evidence="13" id="KW-1185">Reference proteome</keyword>
<comment type="subunit">
    <text evidence="1 10">Homodimer.</text>
</comment>
<dbReference type="FunFam" id="3.10.290.10:FF:000022">
    <property type="entry name" value="Tyrosine--tRNA ligase"/>
    <property type="match status" value="1"/>
</dbReference>
<reference evidence="12 13" key="1">
    <citation type="submission" date="2015-05" db="EMBL/GenBank/DDBJ databases">
        <title>Photobacterium galathea sp. nov.</title>
        <authorList>
            <person name="Machado H."/>
            <person name="Gram L."/>
        </authorList>
    </citation>
    <scope>NUCLEOTIDE SEQUENCE [LARGE SCALE GENOMIC DNA]</scope>
    <source>
        <strain evidence="12 13">DSM 25995</strain>
    </source>
</reference>
<accession>A0A0J1GMH9</accession>
<evidence type="ECO:0000256" key="7">
    <source>
        <dbReference type="ARBA" id="ARBA00022917"/>
    </source>
</evidence>
<evidence type="ECO:0000256" key="5">
    <source>
        <dbReference type="ARBA" id="ARBA00022840"/>
    </source>
</evidence>
<comment type="caution">
    <text evidence="12">The sequence shown here is derived from an EMBL/GenBank/DDBJ whole genome shotgun (WGS) entry which is preliminary data.</text>
</comment>
<dbReference type="CDD" id="cd00165">
    <property type="entry name" value="S4"/>
    <property type="match status" value="1"/>
</dbReference>